<proteinExistence type="predicted"/>
<accession>A0ABV0QT13</accession>
<keyword evidence="3" id="KW-1185">Reference proteome</keyword>
<dbReference type="Proteomes" id="UP001434883">
    <property type="component" value="Unassembled WGS sequence"/>
</dbReference>
<feature type="region of interest" description="Disordered" evidence="1">
    <location>
        <begin position="61"/>
        <end position="91"/>
    </location>
</feature>
<sequence>MWEWCDSLTDGNQVVTLEVCGCIPSRSGTKVRSPVNTACSFNYLYNLSTHLVSRRRSLSSSMDTINDSKWPSESDCSGEPEPRRPVPFPPPGPSVSLMVGITSHIIFNHVVAGQQAEQQGFKHKQRKN</sequence>
<comment type="caution">
    <text evidence="2">The sequence shown here is derived from an EMBL/GenBank/DDBJ whole genome shotgun (WGS) entry which is preliminary data.</text>
</comment>
<dbReference type="EMBL" id="JAHRIN010020001">
    <property type="protein sequence ID" value="MEQ2198612.1"/>
    <property type="molecule type" value="Genomic_DNA"/>
</dbReference>
<evidence type="ECO:0000313" key="3">
    <source>
        <dbReference type="Proteomes" id="UP001434883"/>
    </source>
</evidence>
<protein>
    <submittedName>
        <fullName evidence="2">Uncharacterized protein</fullName>
    </submittedName>
</protein>
<evidence type="ECO:0000256" key="1">
    <source>
        <dbReference type="SAM" id="MobiDB-lite"/>
    </source>
</evidence>
<name>A0ABV0QT13_9TELE</name>
<organism evidence="2 3">
    <name type="scientific">Xenoophorus captivus</name>
    <dbReference type="NCBI Taxonomy" id="1517983"/>
    <lineage>
        <taxon>Eukaryota</taxon>
        <taxon>Metazoa</taxon>
        <taxon>Chordata</taxon>
        <taxon>Craniata</taxon>
        <taxon>Vertebrata</taxon>
        <taxon>Euteleostomi</taxon>
        <taxon>Actinopterygii</taxon>
        <taxon>Neopterygii</taxon>
        <taxon>Teleostei</taxon>
        <taxon>Neoteleostei</taxon>
        <taxon>Acanthomorphata</taxon>
        <taxon>Ovalentaria</taxon>
        <taxon>Atherinomorphae</taxon>
        <taxon>Cyprinodontiformes</taxon>
        <taxon>Goodeidae</taxon>
        <taxon>Xenoophorus</taxon>
    </lineage>
</organism>
<gene>
    <name evidence="2" type="ORF">XENOCAPTIV_015430</name>
</gene>
<reference evidence="2 3" key="1">
    <citation type="submission" date="2021-06" db="EMBL/GenBank/DDBJ databases">
        <authorList>
            <person name="Palmer J.M."/>
        </authorList>
    </citation>
    <scope>NUCLEOTIDE SEQUENCE [LARGE SCALE GENOMIC DNA]</scope>
    <source>
        <strain evidence="2 3">XC_2019</strain>
        <tissue evidence="2">Muscle</tissue>
    </source>
</reference>
<feature type="compositionally biased region" description="Polar residues" evidence="1">
    <location>
        <begin position="62"/>
        <end position="75"/>
    </location>
</feature>
<evidence type="ECO:0000313" key="2">
    <source>
        <dbReference type="EMBL" id="MEQ2198612.1"/>
    </source>
</evidence>